<accession>A0A6A6ELW8</accession>
<dbReference type="InterPro" id="IPR036397">
    <property type="entry name" value="RNaseH_sf"/>
</dbReference>
<feature type="domain" description="DDE-1" evidence="1">
    <location>
        <begin position="6"/>
        <end position="135"/>
    </location>
</feature>
<gene>
    <name evidence="2" type="ORF">K469DRAFT_805237</name>
</gene>
<dbReference type="Gene3D" id="3.30.420.10">
    <property type="entry name" value="Ribonuclease H-like superfamily/Ribonuclease H"/>
    <property type="match status" value="1"/>
</dbReference>
<dbReference type="Pfam" id="PF03184">
    <property type="entry name" value="DDE_1"/>
    <property type="match status" value="1"/>
</dbReference>
<organism evidence="2 3">
    <name type="scientific">Zopfia rhizophila CBS 207.26</name>
    <dbReference type="NCBI Taxonomy" id="1314779"/>
    <lineage>
        <taxon>Eukaryota</taxon>
        <taxon>Fungi</taxon>
        <taxon>Dikarya</taxon>
        <taxon>Ascomycota</taxon>
        <taxon>Pezizomycotina</taxon>
        <taxon>Dothideomycetes</taxon>
        <taxon>Dothideomycetes incertae sedis</taxon>
        <taxon>Zopfiaceae</taxon>
        <taxon>Zopfia</taxon>
    </lineage>
</organism>
<dbReference type="InterPro" id="IPR004875">
    <property type="entry name" value="DDE_SF_endonuclease_dom"/>
</dbReference>
<sequence length="255" mass="29150">AGVPKNWTVTISETGWTNNQLGLIWLKDVFEPNTRNTTGAKRLLIMDGHSSHCTEPFECYAREHNIIPLWLPSHSSHILQPLDVAVFSSVKRRFRDGVQDLIRNGQNHVTNDDFLRIYAKLRPAALSNSNIKSAFRATGIFPFDPEEVLAKLGEFNLSTPPPVLLSSSVNSVSNTPRTVRQVEKQQTAIKLRQHQLKRQYNRKNGQVSQNSQDSFAESFHLERTNQRIASQQRQAGQKAQYQGQIYYSKRESYSW</sequence>
<dbReference type="OrthoDB" id="3795213at2759"/>
<dbReference type="EMBL" id="ML994616">
    <property type="protein sequence ID" value="KAF2191952.1"/>
    <property type="molecule type" value="Genomic_DNA"/>
</dbReference>
<dbReference type="AlphaFoldDB" id="A0A6A6ELW8"/>
<evidence type="ECO:0000313" key="3">
    <source>
        <dbReference type="Proteomes" id="UP000800200"/>
    </source>
</evidence>
<dbReference type="PANTHER" id="PTHR19303:SF74">
    <property type="entry name" value="POGO TRANSPOSABLE ELEMENT WITH KRAB DOMAIN"/>
    <property type="match status" value="1"/>
</dbReference>
<keyword evidence="3" id="KW-1185">Reference proteome</keyword>
<protein>
    <submittedName>
        <fullName evidence="2">DDE-domain-containing protein</fullName>
    </submittedName>
</protein>
<dbReference type="GO" id="GO:0003677">
    <property type="term" value="F:DNA binding"/>
    <property type="evidence" value="ECO:0007669"/>
    <property type="project" value="TreeGrafter"/>
</dbReference>
<dbReference type="GO" id="GO:0005634">
    <property type="term" value="C:nucleus"/>
    <property type="evidence" value="ECO:0007669"/>
    <property type="project" value="TreeGrafter"/>
</dbReference>
<name>A0A6A6ELW8_9PEZI</name>
<dbReference type="Proteomes" id="UP000800200">
    <property type="component" value="Unassembled WGS sequence"/>
</dbReference>
<dbReference type="PANTHER" id="PTHR19303">
    <property type="entry name" value="TRANSPOSON"/>
    <property type="match status" value="1"/>
</dbReference>
<dbReference type="InterPro" id="IPR050863">
    <property type="entry name" value="CenT-Element_Derived"/>
</dbReference>
<evidence type="ECO:0000313" key="2">
    <source>
        <dbReference type="EMBL" id="KAF2191952.1"/>
    </source>
</evidence>
<evidence type="ECO:0000259" key="1">
    <source>
        <dbReference type="Pfam" id="PF03184"/>
    </source>
</evidence>
<proteinExistence type="predicted"/>
<feature type="non-terminal residue" evidence="2">
    <location>
        <position position="1"/>
    </location>
</feature>
<reference evidence="2" key="1">
    <citation type="journal article" date="2020" name="Stud. Mycol.">
        <title>101 Dothideomycetes genomes: a test case for predicting lifestyles and emergence of pathogens.</title>
        <authorList>
            <person name="Haridas S."/>
            <person name="Albert R."/>
            <person name="Binder M."/>
            <person name="Bloem J."/>
            <person name="Labutti K."/>
            <person name="Salamov A."/>
            <person name="Andreopoulos B."/>
            <person name="Baker S."/>
            <person name="Barry K."/>
            <person name="Bills G."/>
            <person name="Bluhm B."/>
            <person name="Cannon C."/>
            <person name="Castanera R."/>
            <person name="Culley D."/>
            <person name="Daum C."/>
            <person name="Ezra D."/>
            <person name="Gonzalez J."/>
            <person name="Henrissat B."/>
            <person name="Kuo A."/>
            <person name="Liang C."/>
            <person name="Lipzen A."/>
            <person name="Lutzoni F."/>
            <person name="Magnuson J."/>
            <person name="Mondo S."/>
            <person name="Nolan M."/>
            <person name="Ohm R."/>
            <person name="Pangilinan J."/>
            <person name="Park H.-J."/>
            <person name="Ramirez L."/>
            <person name="Alfaro M."/>
            <person name="Sun H."/>
            <person name="Tritt A."/>
            <person name="Yoshinaga Y."/>
            <person name="Zwiers L.-H."/>
            <person name="Turgeon B."/>
            <person name="Goodwin S."/>
            <person name="Spatafora J."/>
            <person name="Crous P."/>
            <person name="Grigoriev I."/>
        </authorList>
    </citation>
    <scope>NUCLEOTIDE SEQUENCE</scope>
    <source>
        <strain evidence="2">CBS 207.26</strain>
    </source>
</reference>